<keyword evidence="2" id="KW-1185">Reference proteome</keyword>
<dbReference type="AlphaFoldDB" id="A0A2T7A9M6"/>
<accession>A0A2T7A9M6</accession>
<sequence length="53" mass="5833">MSASTKIWTTIKAFGKWAQKNPTLTAGFGGTGLLIANERTGRRDVKDAFHPRQ</sequence>
<protein>
    <submittedName>
        <fullName evidence="1">Uncharacterized protein</fullName>
    </submittedName>
</protein>
<evidence type="ECO:0000313" key="2">
    <source>
        <dbReference type="Proteomes" id="UP000244722"/>
    </source>
</evidence>
<gene>
    <name evidence="1" type="ORF">B9Z19DRAFT_1070329</name>
</gene>
<dbReference type="EMBL" id="NESQ01000001">
    <property type="protein sequence ID" value="PUU84430.1"/>
    <property type="molecule type" value="Genomic_DNA"/>
</dbReference>
<comment type="caution">
    <text evidence="1">The sequence shown here is derived from an EMBL/GenBank/DDBJ whole genome shotgun (WGS) entry which is preliminary data.</text>
</comment>
<organism evidence="1 2">
    <name type="scientific">Tuber borchii</name>
    <name type="common">White truffle</name>
    <dbReference type="NCBI Taxonomy" id="42251"/>
    <lineage>
        <taxon>Eukaryota</taxon>
        <taxon>Fungi</taxon>
        <taxon>Dikarya</taxon>
        <taxon>Ascomycota</taxon>
        <taxon>Pezizomycotina</taxon>
        <taxon>Pezizomycetes</taxon>
        <taxon>Pezizales</taxon>
        <taxon>Tuberaceae</taxon>
        <taxon>Tuber</taxon>
    </lineage>
</organism>
<dbReference type="Proteomes" id="UP000244722">
    <property type="component" value="Unassembled WGS sequence"/>
</dbReference>
<reference evidence="1 2" key="1">
    <citation type="submission" date="2017-04" db="EMBL/GenBank/DDBJ databases">
        <title>Draft genome sequence of Tuber borchii Vittad., a whitish edible truffle.</title>
        <authorList>
            <consortium name="DOE Joint Genome Institute"/>
            <person name="Murat C."/>
            <person name="Kuo A."/>
            <person name="Barry K.W."/>
            <person name="Clum A."/>
            <person name="Dockter R.B."/>
            <person name="Fauchery L."/>
            <person name="Iotti M."/>
            <person name="Kohler A."/>
            <person name="Labutti K."/>
            <person name="Lindquist E.A."/>
            <person name="Lipzen A."/>
            <person name="Ohm R.A."/>
            <person name="Wang M."/>
            <person name="Grigoriev I.V."/>
            <person name="Zambonelli A."/>
            <person name="Martin F.M."/>
        </authorList>
    </citation>
    <scope>NUCLEOTIDE SEQUENCE [LARGE SCALE GENOMIC DNA]</scope>
    <source>
        <strain evidence="1 2">Tbo3840</strain>
    </source>
</reference>
<name>A0A2T7A9M6_TUBBO</name>
<proteinExistence type="predicted"/>
<evidence type="ECO:0000313" key="1">
    <source>
        <dbReference type="EMBL" id="PUU84430.1"/>
    </source>
</evidence>